<evidence type="ECO:0000313" key="2">
    <source>
        <dbReference type="Proteomes" id="UP000009168"/>
    </source>
</evidence>
<proteinExistence type="predicted"/>
<dbReference type="InParanoid" id="I7MEH6"/>
<organism evidence="1 2">
    <name type="scientific">Tetrahymena thermophila (strain SB210)</name>
    <dbReference type="NCBI Taxonomy" id="312017"/>
    <lineage>
        <taxon>Eukaryota</taxon>
        <taxon>Sar</taxon>
        <taxon>Alveolata</taxon>
        <taxon>Ciliophora</taxon>
        <taxon>Intramacronucleata</taxon>
        <taxon>Oligohymenophorea</taxon>
        <taxon>Hymenostomatida</taxon>
        <taxon>Tetrahymenina</taxon>
        <taxon>Tetrahymenidae</taxon>
        <taxon>Tetrahymena</taxon>
    </lineage>
</organism>
<dbReference type="EMBL" id="GG662693">
    <property type="protein sequence ID" value="EAR96373.2"/>
    <property type="molecule type" value="Genomic_DNA"/>
</dbReference>
<gene>
    <name evidence="1" type="ORF">TTHERM_00189420</name>
</gene>
<dbReference type="AlphaFoldDB" id="I7MEH6"/>
<accession>I7MEH6</accession>
<evidence type="ECO:0000313" key="1">
    <source>
        <dbReference type="EMBL" id="EAR96373.2"/>
    </source>
</evidence>
<dbReference type="GeneID" id="7825895"/>
<dbReference type="RefSeq" id="XP_001016618.2">
    <property type="nucleotide sequence ID" value="XM_001016618.2"/>
</dbReference>
<dbReference type="Proteomes" id="UP000009168">
    <property type="component" value="Unassembled WGS sequence"/>
</dbReference>
<reference evidence="2" key="1">
    <citation type="journal article" date="2006" name="PLoS Biol.">
        <title>Macronuclear genome sequence of the ciliate Tetrahymena thermophila, a model eukaryote.</title>
        <authorList>
            <person name="Eisen J.A."/>
            <person name="Coyne R.S."/>
            <person name="Wu M."/>
            <person name="Wu D."/>
            <person name="Thiagarajan M."/>
            <person name="Wortman J.R."/>
            <person name="Badger J.H."/>
            <person name="Ren Q."/>
            <person name="Amedeo P."/>
            <person name="Jones K.M."/>
            <person name="Tallon L.J."/>
            <person name="Delcher A.L."/>
            <person name="Salzberg S.L."/>
            <person name="Silva J.C."/>
            <person name="Haas B.J."/>
            <person name="Majoros W.H."/>
            <person name="Farzad M."/>
            <person name="Carlton J.M."/>
            <person name="Smith R.K. Jr."/>
            <person name="Garg J."/>
            <person name="Pearlman R.E."/>
            <person name="Karrer K.M."/>
            <person name="Sun L."/>
            <person name="Manning G."/>
            <person name="Elde N.C."/>
            <person name="Turkewitz A.P."/>
            <person name="Asai D.J."/>
            <person name="Wilkes D.E."/>
            <person name="Wang Y."/>
            <person name="Cai H."/>
            <person name="Collins K."/>
            <person name="Stewart B.A."/>
            <person name="Lee S.R."/>
            <person name="Wilamowska K."/>
            <person name="Weinberg Z."/>
            <person name="Ruzzo W.L."/>
            <person name="Wloga D."/>
            <person name="Gaertig J."/>
            <person name="Frankel J."/>
            <person name="Tsao C.-C."/>
            <person name="Gorovsky M.A."/>
            <person name="Keeling P.J."/>
            <person name="Waller R.F."/>
            <person name="Patron N.J."/>
            <person name="Cherry J.M."/>
            <person name="Stover N.A."/>
            <person name="Krieger C.J."/>
            <person name="del Toro C."/>
            <person name="Ryder H.F."/>
            <person name="Williamson S.C."/>
            <person name="Barbeau R.A."/>
            <person name="Hamilton E.P."/>
            <person name="Orias E."/>
        </authorList>
    </citation>
    <scope>NUCLEOTIDE SEQUENCE [LARGE SCALE GENOMIC DNA]</scope>
    <source>
        <strain evidence="2">SB210</strain>
    </source>
</reference>
<dbReference type="KEGG" id="tet:TTHERM_00189420"/>
<protein>
    <submittedName>
        <fullName evidence="1">Uncharacterized protein</fullName>
    </submittedName>
</protein>
<name>I7MEH6_TETTS</name>
<sequence>MKMFMNNQYLDTTNSQEETTQNSYKQVEYYYIEKQQYKTQVVQSELLEILDNKRLVPIVRPLNQFYNGYLLGNDLYINLDLILNKESYEQQHQIINQFKQLKQINWNQKRSFVQLHLETNQKYVYDYSLMLYQLSSLQNSRYAQCIIPLKQYEQYCIGQYKLKENLQQKDQSYAERLTQYFQEKNESVINSIQFENKYIFILQRGFDQHNNQVALQSIYYSEILLDLIGIFHGLKMFGIERTEMTNLLNRLGVYSIFNDINSMEYSLDFFINQNERKDEQIQNKIVNFDFQTLDNIRVQCQGKRIQHNINLDIDRNLDSNHNQLLTTNQQIIYELFISKEQINKINAQRIEQLRYFSKLTDKLKREEAKQFCMNGQYPEECKHFLTRYYKDIFNKEVKNINSNFYDLSWLNNL</sequence>
<keyword evidence="2" id="KW-1185">Reference proteome</keyword>